<dbReference type="KEGG" id="vg:14516048"/>
<evidence type="ECO:0000313" key="4">
    <source>
        <dbReference type="Proteomes" id="UP000010364"/>
    </source>
</evidence>
<dbReference type="RefSeq" id="YP_007349198.1">
    <property type="nucleotide sequence ID" value="NC_020081.2"/>
</dbReference>
<feature type="region of interest" description="Disordered" evidence="1">
    <location>
        <begin position="52"/>
        <end position="81"/>
    </location>
</feature>
<feature type="domain" description="DUF7349" evidence="2">
    <location>
        <begin position="5"/>
        <end position="53"/>
    </location>
</feature>
<name>L0LBT1_9CAUD</name>
<dbReference type="EMBL" id="JX238501">
    <property type="protein sequence ID" value="AGB62605.1"/>
    <property type="molecule type" value="Genomic_DNA"/>
</dbReference>
<proteinExistence type="predicted"/>
<dbReference type="InterPro" id="IPR055773">
    <property type="entry name" value="DUF7349"/>
</dbReference>
<accession>L0LBT1</accession>
<evidence type="ECO:0000256" key="1">
    <source>
        <dbReference type="SAM" id="MobiDB-lite"/>
    </source>
</evidence>
<dbReference type="Pfam" id="PF24040">
    <property type="entry name" value="DUF7349"/>
    <property type="match status" value="1"/>
</dbReference>
<protein>
    <recommendedName>
        <fullName evidence="2">DUF7349 domain-containing protein</fullName>
    </recommendedName>
</protein>
<dbReference type="GeneID" id="14516048"/>
<keyword evidence="4" id="KW-1185">Reference proteome</keyword>
<evidence type="ECO:0000313" key="3">
    <source>
        <dbReference type="EMBL" id="AGB62605.1"/>
    </source>
</evidence>
<sequence>MTLINSRLAGLKVASSFGELSFNEKGECNDLKVEQEKAFDGLAGYIVVEEKTQNVKEDKKEEPKEEKKTKKSTSKKETNKK</sequence>
<reference evidence="3" key="1">
    <citation type="submission" date="2013-11" db="EMBL/GenBank/DDBJ databases">
        <title>Discovery of phiAGATE novel phage infecting Bacillus pumilus leads to new insights in phylogeny of subfamily Spounavirinae.</title>
        <authorList>
            <person name="Barylski J."/>
            <person name="Nowicki G."/>
            <person name="Gozdzicka-Jozefiak A."/>
        </authorList>
    </citation>
    <scope>NUCLEOTIDE SEQUENCE [LARGE SCALE GENOMIC DNA]</scope>
</reference>
<dbReference type="Proteomes" id="UP000010364">
    <property type="component" value="Segment"/>
</dbReference>
<evidence type="ECO:0000259" key="2">
    <source>
        <dbReference type="Pfam" id="PF24040"/>
    </source>
</evidence>
<dbReference type="OrthoDB" id="27548at10239"/>
<organism evidence="3 4">
    <name type="scientific">Bacillus phage phiAGATE</name>
    <dbReference type="NCBI Taxonomy" id="1204533"/>
    <lineage>
        <taxon>Viruses</taxon>
        <taxon>Duplodnaviria</taxon>
        <taxon>Heunggongvirae</taxon>
        <taxon>Uroviricota</taxon>
        <taxon>Caudoviricetes</taxon>
        <taxon>Herelleviridae</taxon>
        <taxon>Bastillevirinae</taxon>
        <taxon>Agatevirus</taxon>
        <taxon>Agatevirus agate</taxon>
    </lineage>
</organism>